<evidence type="ECO:0000313" key="1">
    <source>
        <dbReference type="EMBL" id="KAI8564562.1"/>
    </source>
</evidence>
<gene>
    <name evidence="1" type="ORF">RHMOL_Rhmol03G0190600</name>
</gene>
<protein>
    <submittedName>
        <fullName evidence="1">Uncharacterized protein</fullName>
    </submittedName>
</protein>
<comment type="caution">
    <text evidence="1">The sequence shown here is derived from an EMBL/GenBank/DDBJ whole genome shotgun (WGS) entry which is preliminary data.</text>
</comment>
<sequence length="87" mass="9461">MFAWFLLCRSATARTARRADSLVHRRHRAQVSLFGVPAGLVMNSVRSFGLLLLQSLSRLPLCSSSVGLLCALPINDHCNALPHGFSA</sequence>
<evidence type="ECO:0000313" key="2">
    <source>
        <dbReference type="Proteomes" id="UP001062846"/>
    </source>
</evidence>
<reference evidence="1" key="1">
    <citation type="submission" date="2022-02" db="EMBL/GenBank/DDBJ databases">
        <title>Plant Genome Project.</title>
        <authorList>
            <person name="Zhang R.-G."/>
        </authorList>
    </citation>
    <scope>NUCLEOTIDE SEQUENCE</scope>
    <source>
        <strain evidence="1">AT1</strain>
    </source>
</reference>
<organism evidence="1 2">
    <name type="scientific">Rhododendron molle</name>
    <name type="common">Chinese azalea</name>
    <name type="synonym">Azalea mollis</name>
    <dbReference type="NCBI Taxonomy" id="49168"/>
    <lineage>
        <taxon>Eukaryota</taxon>
        <taxon>Viridiplantae</taxon>
        <taxon>Streptophyta</taxon>
        <taxon>Embryophyta</taxon>
        <taxon>Tracheophyta</taxon>
        <taxon>Spermatophyta</taxon>
        <taxon>Magnoliopsida</taxon>
        <taxon>eudicotyledons</taxon>
        <taxon>Gunneridae</taxon>
        <taxon>Pentapetalae</taxon>
        <taxon>asterids</taxon>
        <taxon>Ericales</taxon>
        <taxon>Ericaceae</taxon>
        <taxon>Ericoideae</taxon>
        <taxon>Rhodoreae</taxon>
        <taxon>Rhododendron</taxon>
    </lineage>
</organism>
<dbReference type="EMBL" id="CM046390">
    <property type="protein sequence ID" value="KAI8564562.1"/>
    <property type="molecule type" value="Genomic_DNA"/>
</dbReference>
<dbReference type="Proteomes" id="UP001062846">
    <property type="component" value="Chromosome 3"/>
</dbReference>
<name>A0ACC0PFT7_RHOML</name>
<accession>A0ACC0PFT7</accession>
<keyword evidence="2" id="KW-1185">Reference proteome</keyword>
<proteinExistence type="predicted"/>